<evidence type="ECO:0000256" key="6">
    <source>
        <dbReference type="ARBA" id="ARBA00023135"/>
    </source>
</evidence>
<dbReference type="GO" id="GO:0008312">
    <property type="term" value="F:7S RNA binding"/>
    <property type="evidence" value="ECO:0007669"/>
    <property type="project" value="InterPro"/>
</dbReference>
<dbReference type="STRING" id="225359.A0A2S4PQE7"/>
<accession>A0A2S4PQE7</accession>
<comment type="function">
    <text evidence="10">Component of the signal recognition particle (SRP) complex, a ribonucleoprotein complex that mediates the cotranslational targeting of secretory and membrane proteins to the endoplasmic reticulum (ER). The SRP complex interacts with the signal sequence in nascent secretory and membrane proteins and directs them to the membrane of the ER.</text>
</comment>
<comment type="similarity">
    <text evidence="3 10">Belongs to the SRP68 family.</text>
</comment>
<dbReference type="CDD" id="cd15481">
    <property type="entry name" value="SRP68-RBD"/>
    <property type="match status" value="1"/>
</dbReference>
<dbReference type="Pfam" id="PF16969">
    <property type="entry name" value="SRP68"/>
    <property type="match status" value="1"/>
</dbReference>
<dbReference type="PANTHER" id="PTHR12860">
    <property type="entry name" value="SIGNAL RECOGNITION PARTICLE 68 KDA PROTEIN"/>
    <property type="match status" value="1"/>
</dbReference>
<comment type="caution">
    <text evidence="11">The sequence shown here is derived from an EMBL/GenBank/DDBJ whole genome shotgun (WGS) entry which is preliminary data.</text>
</comment>
<dbReference type="GO" id="GO:0005730">
    <property type="term" value="C:nucleolus"/>
    <property type="evidence" value="ECO:0007669"/>
    <property type="project" value="UniProtKB-SubCell"/>
</dbReference>
<dbReference type="PANTHER" id="PTHR12860:SF0">
    <property type="entry name" value="SIGNAL RECOGNITION PARTICLE SUBUNIT SRP68"/>
    <property type="match status" value="1"/>
</dbReference>
<dbReference type="GO" id="GO:0005047">
    <property type="term" value="F:signal recognition particle binding"/>
    <property type="evidence" value="ECO:0007669"/>
    <property type="project" value="InterPro"/>
</dbReference>
<reference evidence="11 12" key="1">
    <citation type="submission" date="2017-10" db="EMBL/GenBank/DDBJ databases">
        <title>Development of genomic resources for the powdery mildew, Erysiphe pulchra.</title>
        <authorList>
            <person name="Wadl P.A."/>
            <person name="Mack B.M."/>
            <person name="Moore G."/>
            <person name="Beltz S.B."/>
        </authorList>
    </citation>
    <scope>NUCLEOTIDE SEQUENCE [LARGE SCALE GENOMIC DNA]</scope>
    <source>
        <strain evidence="11">Cflorida</strain>
    </source>
</reference>
<evidence type="ECO:0000256" key="1">
    <source>
        <dbReference type="ARBA" id="ARBA00004496"/>
    </source>
</evidence>
<dbReference type="InterPro" id="IPR026258">
    <property type="entry name" value="SRP68"/>
</dbReference>
<dbReference type="Gene3D" id="1.10.3450.40">
    <property type="entry name" value="Signal recognition particle, SRP68 subunit, RNA-binding domain"/>
    <property type="match status" value="1"/>
</dbReference>
<dbReference type="InterPro" id="IPR034652">
    <property type="entry name" value="SRP68-RBD"/>
</dbReference>
<dbReference type="GO" id="GO:0030942">
    <property type="term" value="F:endoplasmic reticulum signal peptide binding"/>
    <property type="evidence" value="ECO:0007669"/>
    <property type="project" value="InterPro"/>
</dbReference>
<evidence type="ECO:0000256" key="10">
    <source>
        <dbReference type="PIRNR" id="PIRNR038995"/>
    </source>
</evidence>
<keyword evidence="12" id="KW-1185">Reference proteome</keyword>
<evidence type="ECO:0000256" key="3">
    <source>
        <dbReference type="ARBA" id="ARBA00009352"/>
    </source>
</evidence>
<dbReference type="GO" id="GO:0006614">
    <property type="term" value="P:SRP-dependent cotranslational protein targeting to membrane"/>
    <property type="evidence" value="ECO:0007669"/>
    <property type="project" value="InterPro"/>
</dbReference>
<keyword evidence="5 10" id="KW-0694">RNA-binding</keyword>
<dbReference type="AlphaFoldDB" id="A0A2S4PQE7"/>
<evidence type="ECO:0000256" key="2">
    <source>
        <dbReference type="ARBA" id="ARBA00004604"/>
    </source>
</evidence>
<organism evidence="11 12">
    <name type="scientific">Erysiphe pulchra</name>
    <dbReference type="NCBI Taxonomy" id="225359"/>
    <lineage>
        <taxon>Eukaryota</taxon>
        <taxon>Fungi</taxon>
        <taxon>Dikarya</taxon>
        <taxon>Ascomycota</taxon>
        <taxon>Pezizomycotina</taxon>
        <taxon>Leotiomycetes</taxon>
        <taxon>Erysiphales</taxon>
        <taxon>Erysiphaceae</taxon>
        <taxon>Erysiphe</taxon>
    </lineage>
</organism>
<dbReference type="EMBL" id="PEDP01001107">
    <property type="protein sequence ID" value="POS84246.1"/>
    <property type="molecule type" value="Genomic_DNA"/>
</dbReference>
<keyword evidence="6 10" id="KW-0733">Signal recognition particle</keyword>
<dbReference type="OrthoDB" id="10255118at2759"/>
<keyword evidence="7" id="KW-0539">Nucleus</keyword>
<dbReference type="InterPro" id="IPR038253">
    <property type="entry name" value="SRP68_N_sf"/>
</dbReference>
<keyword evidence="8 10" id="KW-0687">Ribonucleoprotein</keyword>
<evidence type="ECO:0000313" key="11">
    <source>
        <dbReference type="EMBL" id="POS84246.1"/>
    </source>
</evidence>
<dbReference type="PIRSF" id="PIRSF038995">
    <property type="entry name" value="SRP68"/>
    <property type="match status" value="1"/>
</dbReference>
<evidence type="ECO:0000256" key="8">
    <source>
        <dbReference type="ARBA" id="ARBA00023274"/>
    </source>
</evidence>
<evidence type="ECO:0000256" key="9">
    <source>
        <dbReference type="ARBA" id="ARBA00029498"/>
    </source>
</evidence>
<name>A0A2S4PQE7_9PEZI</name>
<comment type="subcellular location">
    <subcellularLocation>
        <location evidence="1 10">Cytoplasm</location>
    </subcellularLocation>
    <subcellularLocation>
        <location evidence="2">Nucleus</location>
        <location evidence="2">Nucleolus</location>
    </subcellularLocation>
</comment>
<evidence type="ECO:0000256" key="4">
    <source>
        <dbReference type="ARBA" id="ARBA00022490"/>
    </source>
</evidence>
<protein>
    <recommendedName>
        <fullName evidence="9 10">Signal recognition particle subunit SRP68</fullName>
        <shortName evidence="10">SRP68</shortName>
    </recommendedName>
</protein>
<evidence type="ECO:0000313" key="12">
    <source>
        <dbReference type="Proteomes" id="UP000237438"/>
    </source>
</evidence>
<dbReference type="Proteomes" id="UP000237438">
    <property type="component" value="Unassembled WGS sequence"/>
</dbReference>
<evidence type="ECO:0000256" key="7">
    <source>
        <dbReference type="ARBA" id="ARBA00023242"/>
    </source>
</evidence>
<evidence type="ECO:0000256" key="5">
    <source>
        <dbReference type="ARBA" id="ARBA00022884"/>
    </source>
</evidence>
<dbReference type="GO" id="GO:0005786">
    <property type="term" value="C:signal recognition particle, endoplasmic reticulum targeting"/>
    <property type="evidence" value="ECO:0007669"/>
    <property type="project" value="UniProtKB-KW"/>
</dbReference>
<sequence length="612" mass="69317">MEVTKFIFTGREKPKVTDNWIAYRRQLTKQIHNLRKKLGIATKPRAKCAGRVEVTKDDITQDYKFSHLLLLSSERAWANAMCMRKAHSSEKKKITSNTRSHIISRLKKSTLYARNLLNLLQSNSATDTGVNDVLEVRAYAATLSGALEFEKHNWENSLKSYAESRIIYSTLTITTKNEMFQEFLSDSVDPSIRYSTYQLKLSRLLAIDVIAQNYFPSSDTWLVKVIQRLNPGALNNELPKPEPGIDKTPSTITWRSRIITIENSGIMMALASVQTAEKSLSEILSVVPTKRTRDRASAYDDILTAIQDAVDVTKNSIDKLSSEGVSEDDQRMQNLQVIQTAIIYDMISWRIDRNRVLLGERDGIYVEKMNKQRLGKDGSQKETKTKSIQRRLVRLRENVVLYDSILQSLSSIKDLAGVATDGPLLKEINSKYDYFSSLRCSSIAHSYSLFSQNRNALALFSRAMSQCNSAYTYISLIMENEDSSMKIYVSSSTVQLLKALINGEIQRHRALVEFSILIETEKNVGDRNSIPLIERLSDYPTEGVNLVNLVVYPPVLELAPVKPLFFDAAWNYVKYPGSEIKEVEEMIPQNKLSAKALEKGNTAKKGWFGLSL</sequence>
<gene>
    <name evidence="11" type="ORF">EPUL_004900</name>
</gene>
<proteinExistence type="inferred from homology"/>
<keyword evidence="4 10" id="KW-0963">Cytoplasm</keyword>